<comment type="catalytic activity">
    <reaction evidence="13">
        <text>ATP + H2O = ADP + phosphate + H(+)</text>
        <dbReference type="Rhea" id="RHEA:13065"/>
        <dbReference type="ChEBI" id="CHEBI:15377"/>
        <dbReference type="ChEBI" id="CHEBI:15378"/>
        <dbReference type="ChEBI" id="CHEBI:30616"/>
        <dbReference type="ChEBI" id="CHEBI:43474"/>
        <dbReference type="ChEBI" id="CHEBI:456216"/>
        <dbReference type="EC" id="5.6.2.4"/>
    </reaction>
</comment>
<dbReference type="InterPro" id="IPR027417">
    <property type="entry name" value="P-loop_NTPase"/>
</dbReference>
<dbReference type="InterPro" id="IPR011604">
    <property type="entry name" value="PDDEXK-like_dom_sf"/>
</dbReference>
<gene>
    <name evidence="17" type="ORF">NG665_06090</name>
</gene>
<feature type="binding site" evidence="14">
    <location>
        <begin position="34"/>
        <end position="41"/>
    </location>
    <ligand>
        <name>ATP</name>
        <dbReference type="ChEBI" id="CHEBI:30616"/>
    </ligand>
</feature>
<keyword evidence="1" id="KW-0540">Nuclease</keyword>
<accession>A0ABY5AGH9</accession>
<evidence type="ECO:0000259" key="15">
    <source>
        <dbReference type="PROSITE" id="PS51198"/>
    </source>
</evidence>
<evidence type="ECO:0000256" key="10">
    <source>
        <dbReference type="ARBA" id="ARBA00023235"/>
    </source>
</evidence>
<keyword evidence="10" id="KW-0413">Isomerase</keyword>
<evidence type="ECO:0000256" key="12">
    <source>
        <dbReference type="ARBA" id="ARBA00034808"/>
    </source>
</evidence>
<evidence type="ECO:0000313" key="17">
    <source>
        <dbReference type="EMBL" id="USR78960.1"/>
    </source>
</evidence>
<keyword evidence="5 14" id="KW-0347">Helicase</keyword>
<keyword evidence="9" id="KW-0234">DNA repair</keyword>
<feature type="domain" description="UvrD-like helicase C-terminal" evidence="16">
    <location>
        <begin position="379"/>
        <end position="701"/>
    </location>
</feature>
<evidence type="ECO:0000256" key="1">
    <source>
        <dbReference type="ARBA" id="ARBA00022722"/>
    </source>
</evidence>
<dbReference type="Pfam" id="PF13361">
    <property type="entry name" value="UvrD_C"/>
    <property type="match status" value="1"/>
</dbReference>
<evidence type="ECO:0000259" key="16">
    <source>
        <dbReference type="PROSITE" id="PS51217"/>
    </source>
</evidence>
<dbReference type="Pfam" id="PF00580">
    <property type="entry name" value="UvrD-helicase"/>
    <property type="match status" value="1"/>
</dbReference>
<dbReference type="Proteomes" id="UP001056109">
    <property type="component" value="Chromosome"/>
</dbReference>
<evidence type="ECO:0000256" key="11">
    <source>
        <dbReference type="ARBA" id="ARBA00034617"/>
    </source>
</evidence>
<dbReference type="PROSITE" id="PS51217">
    <property type="entry name" value="UVRD_HELICASE_CTER"/>
    <property type="match status" value="1"/>
</dbReference>
<dbReference type="RefSeq" id="WP_252672818.1">
    <property type="nucleotide sequence ID" value="NZ_CP099547.1"/>
</dbReference>
<dbReference type="InterPro" id="IPR014016">
    <property type="entry name" value="UvrD-like_ATP-bd"/>
</dbReference>
<keyword evidence="3" id="KW-0227">DNA damage</keyword>
<dbReference type="InterPro" id="IPR000212">
    <property type="entry name" value="DNA_helicase_UvrD/REP"/>
</dbReference>
<keyword evidence="6" id="KW-0269">Exonuclease</keyword>
<dbReference type="EMBL" id="CP099547">
    <property type="protein sequence ID" value="USR78960.1"/>
    <property type="molecule type" value="Genomic_DNA"/>
</dbReference>
<dbReference type="PANTHER" id="PTHR11070:SF55">
    <property type="entry name" value="DNA 3'-5' HELICASE"/>
    <property type="match status" value="1"/>
</dbReference>
<evidence type="ECO:0000256" key="5">
    <source>
        <dbReference type="ARBA" id="ARBA00022806"/>
    </source>
</evidence>
<reference evidence="17" key="1">
    <citation type="submission" date="2022-06" db="EMBL/GenBank/DDBJ databases">
        <title>Complete Genome Sequence of Arcanobacterium pinnipediorum strain DSM 28752 isolated from a harbour seal.</title>
        <authorList>
            <person name="Borowiak M."/>
            <person name="Kreitlow A."/>
            <person name="Alssahen M."/>
            <person name="Malorny B."/>
            <person name="Laemmler C."/>
            <person name="Prenger-Berninghoff E."/>
            <person name="Siebert U."/>
            <person name="Ploetz M."/>
            <person name="Abdulmawjood A."/>
        </authorList>
    </citation>
    <scope>NUCLEOTIDE SEQUENCE</scope>
    <source>
        <strain evidence="17">DSM 28752</strain>
    </source>
</reference>
<evidence type="ECO:0000256" key="14">
    <source>
        <dbReference type="PROSITE-ProRule" id="PRU00560"/>
    </source>
</evidence>
<dbReference type="EC" id="5.6.2.4" evidence="12"/>
<dbReference type="SUPFAM" id="SSF52540">
    <property type="entry name" value="P-loop containing nucleoside triphosphate hydrolases"/>
    <property type="match status" value="1"/>
</dbReference>
<comment type="catalytic activity">
    <reaction evidence="11">
        <text>Couples ATP hydrolysis with the unwinding of duplex DNA by translocating in the 3'-5' direction.</text>
        <dbReference type="EC" id="5.6.2.4"/>
    </reaction>
</comment>
<dbReference type="InterPro" id="IPR014017">
    <property type="entry name" value="DNA_helicase_UvrD-like_C"/>
</dbReference>
<proteinExistence type="predicted"/>
<feature type="domain" description="UvrD-like helicase ATP-binding" evidence="15">
    <location>
        <begin position="13"/>
        <end position="378"/>
    </location>
</feature>
<dbReference type="Gene3D" id="1.10.486.10">
    <property type="entry name" value="PCRA, domain 4"/>
    <property type="match status" value="1"/>
</dbReference>
<keyword evidence="8" id="KW-0238">DNA-binding</keyword>
<dbReference type="Gene3D" id="3.40.50.300">
    <property type="entry name" value="P-loop containing nucleotide triphosphate hydrolases"/>
    <property type="match status" value="4"/>
</dbReference>
<dbReference type="PROSITE" id="PS51198">
    <property type="entry name" value="UVRD_HELICASE_ATP_BIND"/>
    <property type="match status" value="1"/>
</dbReference>
<keyword evidence="2 14" id="KW-0547">Nucleotide-binding</keyword>
<evidence type="ECO:0000256" key="3">
    <source>
        <dbReference type="ARBA" id="ARBA00022763"/>
    </source>
</evidence>
<keyword evidence="4 14" id="KW-0378">Hydrolase</keyword>
<dbReference type="InterPro" id="IPR038726">
    <property type="entry name" value="PDDEXK_AddAB-type"/>
</dbReference>
<evidence type="ECO:0000256" key="8">
    <source>
        <dbReference type="ARBA" id="ARBA00023125"/>
    </source>
</evidence>
<organism evidence="17 18">
    <name type="scientific">Arcanobacterium pinnipediorum</name>
    <dbReference type="NCBI Taxonomy" id="1503041"/>
    <lineage>
        <taxon>Bacteria</taxon>
        <taxon>Bacillati</taxon>
        <taxon>Actinomycetota</taxon>
        <taxon>Actinomycetes</taxon>
        <taxon>Actinomycetales</taxon>
        <taxon>Actinomycetaceae</taxon>
        <taxon>Arcanobacterium</taxon>
    </lineage>
</organism>
<evidence type="ECO:0000313" key="18">
    <source>
        <dbReference type="Proteomes" id="UP001056109"/>
    </source>
</evidence>
<keyword evidence="7 14" id="KW-0067">ATP-binding</keyword>
<dbReference type="GO" id="GO:0004386">
    <property type="term" value="F:helicase activity"/>
    <property type="evidence" value="ECO:0007669"/>
    <property type="project" value="UniProtKB-KW"/>
</dbReference>
<protein>
    <recommendedName>
        <fullName evidence="12">DNA 3'-5' helicase</fullName>
        <ecNumber evidence="12">5.6.2.4</ecNumber>
    </recommendedName>
</protein>
<evidence type="ECO:0000256" key="6">
    <source>
        <dbReference type="ARBA" id="ARBA00022839"/>
    </source>
</evidence>
<dbReference type="Gene3D" id="3.90.320.10">
    <property type="match status" value="1"/>
</dbReference>
<dbReference type="PANTHER" id="PTHR11070">
    <property type="entry name" value="UVRD / RECB / PCRA DNA HELICASE FAMILY MEMBER"/>
    <property type="match status" value="1"/>
</dbReference>
<dbReference type="Pfam" id="PF12705">
    <property type="entry name" value="PDDEXK_1"/>
    <property type="match status" value="1"/>
</dbReference>
<dbReference type="CDD" id="cd17932">
    <property type="entry name" value="DEXQc_UvrD"/>
    <property type="match status" value="1"/>
</dbReference>
<evidence type="ECO:0000256" key="13">
    <source>
        <dbReference type="ARBA" id="ARBA00048988"/>
    </source>
</evidence>
<evidence type="ECO:0000256" key="2">
    <source>
        <dbReference type="ARBA" id="ARBA00022741"/>
    </source>
</evidence>
<sequence>MITYDDFIAHDKFPPTEEQRAVITSEHQATLVIAGAGSGKTATMANRIAWMLAAEVAQPQEILGLTFTRKAAGELADRVTKKIREITQHGLISPQTLTSNTDELDQCPENQAASLIHAGLNRPTMTTYNSFASQIATSYAMLIGEDPDARLMNEAERYQLMNDIVSGSQLHESLVKLSVDGVTRAALNTAAGLIDNDVTIVQARDSLQHEASAVDSVLQVRLSAKTTPEKNSVEYELYQRASKVFTRKPVLENLEGRLQILEFVERYFEAKKQRGLIEFSDQVAWATRILRSVPAVRDSIRAAFPVVLLDEFQDTSVNQATLLREAFKDARSVTAVGDPNQAIYGWRGASANAFADFVEQYEVSDDAQLSLTQAFRNSTEILNAANQLTFQKLSYDGLDVKKLRPGPSASAGEVVRIHRHYARDTYTALAQRLAHEIRHPDQGKTPSIAVLVRNHSFEDFVAQALDEVGVPYEVIGGRSIIVRPEIRAVRALLAVVDNPQRNDQLLYLMNFFGIGVSDLQQFSAVAEKYARNEQSQFVSEVREGKDAERAQLLEKELGRPEVSLIHALLAEEDFSQMSTAGQQRISYLADVVRQVQGQRHKPLSVLVSSAIDALDLHIYATTRFKGGAALKAALSEFIKLSGTFQAQEQTGQLSRFLEWIDLMEIHEHAGEITPASDLSLGEDIAPQAGLVQILTVNAAKGLEWDIVAVPELVEKRFDYRKRRYPFWHKNIDVFPELLRADAQHIPTFSAQDYVHYDEPRVAKCEALVDYGRYEQAVQQHSGDEERRLAYVAFTRPRRLLLLLTYEFGDEEKASKNFREAIEALEENTQNSIHNDHDEQIASPELSDRSMSQAQGAHSPLFFTNVFIEDLAGYVTPDENFEVPFSNEESFIEWGREQGLSAQEPSPSSPQTHGFDVLWPSSVDRAIEPVMGGIPVSQIDVEHVERVWHETFKRLCDDHFLPENKNQAVQRDYLTASDIVSLMGDAQQFYADQRRPIPQQISHAVRVGTSVHKAIAQHFDTILTLDIDSVMGSGEMPIARDAALEDKTVEKYIDRFKHSPFADLPHLAIEQALEIQIANYPVRCVIDAVFDTSDIPGGQPITIVDWKTGKRPTMEKIRERELQLGLYRLAWAQAHGVELETIDACFYYLGEDDPQNRAVYAGALSREQITAAILESLSSIG</sequence>
<evidence type="ECO:0000256" key="9">
    <source>
        <dbReference type="ARBA" id="ARBA00023204"/>
    </source>
</evidence>
<evidence type="ECO:0000256" key="4">
    <source>
        <dbReference type="ARBA" id="ARBA00022801"/>
    </source>
</evidence>
<keyword evidence="18" id="KW-1185">Reference proteome</keyword>
<name>A0ABY5AGH9_9ACTO</name>
<evidence type="ECO:0000256" key="7">
    <source>
        <dbReference type="ARBA" id="ARBA00022840"/>
    </source>
</evidence>